<comment type="caution">
    <text evidence="10">Lacks conserved residue(s) required for the propagation of feature annotation.</text>
</comment>
<evidence type="ECO:0000256" key="4">
    <source>
        <dbReference type="ARBA" id="ARBA00022679"/>
    </source>
</evidence>
<feature type="binding site" evidence="10">
    <location>
        <position position="192"/>
    </location>
    <ligand>
        <name>UDP-N-acetyl-alpha-D-glucosamine</name>
        <dbReference type="ChEBI" id="CHEBI:57705"/>
    </ligand>
</feature>
<dbReference type="RefSeq" id="WP_274689141.1">
    <property type="nucleotide sequence ID" value="NZ_JAPMOU010000014.1"/>
</dbReference>
<comment type="subcellular location">
    <subcellularLocation>
        <location evidence="10">Cell membrane</location>
        <topology evidence="10">Peripheral membrane protein</topology>
        <orientation evidence="10">Cytoplasmic side</orientation>
    </subcellularLocation>
</comment>
<keyword evidence="1 10" id="KW-1003">Cell membrane</keyword>
<keyword evidence="2 10" id="KW-0132">Cell division</keyword>
<keyword evidence="4 10" id="KW-0808">Transferase</keyword>
<sequence length="362" mass="39076">MSQLQNKGTVVVMAGGTGGHIFPALATANLFRDRGYQVHWLGTENSMEAELIPKYDLPISLIPIKGVRGKGVMGLIKAPIRLIRSIWQARKLFKQLKPVCVLGMGGFVTGPGGVAAKLLGIPLVIHEQNAIPGLTNQLLAKVANRVLEAFPGTFQSQQKVFCTGNPVRSEIVNVDTSKQSRPPLKLLVVGGSLGAKAINDIMPTVVKSCIKQGVSLELWHQTGKQHFTEVKTAYQAEDFPNIKVEPFIADMAAAYQWADIVLCRAGALTISELASAGVPALLVPYPFAVDDHQTKNAEFLVRNEAALLIPQSMLTAEKLVDMLIDFSKSPEKLVAMATNAHQLAEPAATDKVVQHCLEISYG</sequence>
<dbReference type="Proteomes" id="UP001528823">
    <property type="component" value="Unassembled WGS sequence"/>
</dbReference>
<evidence type="ECO:0000256" key="6">
    <source>
        <dbReference type="ARBA" id="ARBA00022984"/>
    </source>
</evidence>
<gene>
    <name evidence="10 13" type="primary">murG</name>
    <name evidence="13" type="ORF">ORQ98_12510</name>
</gene>
<evidence type="ECO:0000256" key="10">
    <source>
        <dbReference type="HAMAP-Rule" id="MF_00033"/>
    </source>
</evidence>
<accession>A0ABT5U8W1</accession>
<name>A0ABT5U8W1_9GAMM</name>
<dbReference type="InterPro" id="IPR007235">
    <property type="entry name" value="Glyco_trans_28_C"/>
</dbReference>
<organism evidence="13 14">
    <name type="scientific">Spartinivicinus poritis</name>
    <dbReference type="NCBI Taxonomy" id="2994640"/>
    <lineage>
        <taxon>Bacteria</taxon>
        <taxon>Pseudomonadati</taxon>
        <taxon>Pseudomonadota</taxon>
        <taxon>Gammaproteobacteria</taxon>
        <taxon>Oceanospirillales</taxon>
        <taxon>Zooshikellaceae</taxon>
        <taxon>Spartinivicinus</taxon>
    </lineage>
</organism>
<feature type="binding site" evidence="10">
    <location>
        <position position="293"/>
    </location>
    <ligand>
        <name>UDP-N-acetyl-alpha-D-glucosamine</name>
        <dbReference type="ChEBI" id="CHEBI:57705"/>
    </ligand>
</feature>
<evidence type="ECO:0000313" key="13">
    <source>
        <dbReference type="EMBL" id="MDE1462790.1"/>
    </source>
</evidence>
<evidence type="ECO:0000256" key="2">
    <source>
        <dbReference type="ARBA" id="ARBA00022618"/>
    </source>
</evidence>
<keyword evidence="8 10" id="KW-0131">Cell cycle</keyword>
<proteinExistence type="inferred from homology"/>
<dbReference type="Pfam" id="PF03033">
    <property type="entry name" value="Glyco_transf_28"/>
    <property type="match status" value="1"/>
</dbReference>
<comment type="pathway">
    <text evidence="10">Cell wall biogenesis; peptidoglycan biosynthesis.</text>
</comment>
<evidence type="ECO:0000256" key="7">
    <source>
        <dbReference type="ARBA" id="ARBA00023136"/>
    </source>
</evidence>
<feature type="domain" description="Glycosyl transferase family 28 C-terminal" evidence="12">
    <location>
        <begin position="186"/>
        <end position="345"/>
    </location>
</feature>
<evidence type="ECO:0000259" key="12">
    <source>
        <dbReference type="Pfam" id="PF04101"/>
    </source>
</evidence>
<reference evidence="13 14" key="1">
    <citation type="submission" date="2022-11" db="EMBL/GenBank/DDBJ databases">
        <title>Spartinivicinus poritis sp. nov., isolated from scleractinian coral Porites lutea.</title>
        <authorList>
            <person name="Zhang G."/>
            <person name="Cai L."/>
            <person name="Wei Q."/>
        </authorList>
    </citation>
    <scope>NUCLEOTIDE SEQUENCE [LARGE SCALE GENOMIC DNA]</scope>
    <source>
        <strain evidence="13 14">A2-2</strain>
    </source>
</reference>
<evidence type="ECO:0000313" key="14">
    <source>
        <dbReference type="Proteomes" id="UP001528823"/>
    </source>
</evidence>
<keyword evidence="5 10" id="KW-0133">Cell shape</keyword>
<keyword evidence="3 10" id="KW-0328">Glycosyltransferase</keyword>
<dbReference type="Pfam" id="PF04101">
    <property type="entry name" value="Glyco_tran_28_C"/>
    <property type="match status" value="1"/>
</dbReference>
<keyword evidence="14" id="KW-1185">Reference proteome</keyword>
<feature type="binding site" evidence="10">
    <location>
        <position position="248"/>
    </location>
    <ligand>
        <name>UDP-N-acetyl-alpha-D-glucosamine</name>
        <dbReference type="ChEBI" id="CHEBI:57705"/>
    </ligand>
</feature>
<evidence type="ECO:0000256" key="1">
    <source>
        <dbReference type="ARBA" id="ARBA00022475"/>
    </source>
</evidence>
<comment type="similarity">
    <text evidence="10">Belongs to the glycosyltransferase 28 family. MurG subfamily.</text>
</comment>
<feature type="domain" description="Glycosyltransferase family 28 N-terminal" evidence="11">
    <location>
        <begin position="10"/>
        <end position="147"/>
    </location>
</feature>
<dbReference type="InterPro" id="IPR006009">
    <property type="entry name" value="GlcNAc_MurG"/>
</dbReference>
<comment type="catalytic activity">
    <reaction evidence="10">
        <text>di-trans,octa-cis-undecaprenyl diphospho-N-acetyl-alpha-D-muramoyl-L-alanyl-D-glutamyl-meso-2,6-diaminopimeloyl-D-alanyl-D-alanine + UDP-N-acetyl-alpha-D-glucosamine = di-trans,octa-cis-undecaprenyl diphospho-[N-acetyl-alpha-D-glucosaminyl-(1-&gt;4)]-N-acetyl-alpha-D-muramoyl-L-alanyl-D-glutamyl-meso-2,6-diaminopimeloyl-D-alanyl-D-alanine + UDP + H(+)</text>
        <dbReference type="Rhea" id="RHEA:31227"/>
        <dbReference type="ChEBI" id="CHEBI:15378"/>
        <dbReference type="ChEBI" id="CHEBI:57705"/>
        <dbReference type="ChEBI" id="CHEBI:58223"/>
        <dbReference type="ChEBI" id="CHEBI:61387"/>
        <dbReference type="ChEBI" id="CHEBI:61388"/>
        <dbReference type="EC" id="2.4.1.227"/>
    </reaction>
</comment>
<keyword evidence="7 10" id="KW-0472">Membrane</keyword>
<feature type="binding site" evidence="10">
    <location>
        <position position="129"/>
    </location>
    <ligand>
        <name>UDP-N-acetyl-alpha-D-glucosamine</name>
        <dbReference type="ChEBI" id="CHEBI:57705"/>
    </ligand>
</feature>
<evidence type="ECO:0000256" key="3">
    <source>
        <dbReference type="ARBA" id="ARBA00022676"/>
    </source>
</evidence>
<feature type="binding site" evidence="10">
    <location>
        <begin position="17"/>
        <end position="19"/>
    </location>
    <ligand>
        <name>UDP-N-acetyl-alpha-D-glucosamine</name>
        <dbReference type="ChEBI" id="CHEBI:57705"/>
    </ligand>
</feature>
<dbReference type="NCBIfam" id="TIGR01133">
    <property type="entry name" value="murG"/>
    <property type="match status" value="1"/>
</dbReference>
<dbReference type="SUPFAM" id="SSF53756">
    <property type="entry name" value="UDP-Glycosyltransferase/glycogen phosphorylase"/>
    <property type="match status" value="1"/>
</dbReference>
<keyword evidence="6 10" id="KW-0573">Peptidoglycan synthesis</keyword>
<dbReference type="InterPro" id="IPR004276">
    <property type="entry name" value="GlycoTrans_28_N"/>
</dbReference>
<dbReference type="CDD" id="cd03785">
    <property type="entry name" value="GT28_MurG"/>
    <property type="match status" value="1"/>
</dbReference>
<dbReference type="HAMAP" id="MF_00033">
    <property type="entry name" value="MurG"/>
    <property type="match status" value="1"/>
</dbReference>
<dbReference type="Gene3D" id="3.40.50.2000">
    <property type="entry name" value="Glycogen Phosphorylase B"/>
    <property type="match status" value="2"/>
</dbReference>
<dbReference type="EC" id="2.4.1.227" evidence="10"/>
<evidence type="ECO:0000259" key="11">
    <source>
        <dbReference type="Pfam" id="PF03033"/>
    </source>
</evidence>
<evidence type="ECO:0000256" key="9">
    <source>
        <dbReference type="ARBA" id="ARBA00023316"/>
    </source>
</evidence>
<dbReference type="PANTHER" id="PTHR21015:SF22">
    <property type="entry name" value="GLYCOSYLTRANSFERASE"/>
    <property type="match status" value="1"/>
</dbReference>
<evidence type="ECO:0000256" key="5">
    <source>
        <dbReference type="ARBA" id="ARBA00022960"/>
    </source>
</evidence>
<evidence type="ECO:0000256" key="8">
    <source>
        <dbReference type="ARBA" id="ARBA00023306"/>
    </source>
</evidence>
<feature type="binding site" evidence="10">
    <location>
        <position position="168"/>
    </location>
    <ligand>
        <name>UDP-N-acetyl-alpha-D-glucosamine</name>
        <dbReference type="ChEBI" id="CHEBI:57705"/>
    </ligand>
</feature>
<dbReference type="EMBL" id="JAPMOU010000014">
    <property type="protein sequence ID" value="MDE1462790.1"/>
    <property type="molecule type" value="Genomic_DNA"/>
</dbReference>
<comment type="caution">
    <text evidence="13">The sequence shown here is derived from an EMBL/GenBank/DDBJ whole genome shotgun (WGS) entry which is preliminary data.</text>
</comment>
<dbReference type="PANTHER" id="PTHR21015">
    <property type="entry name" value="UDP-N-ACETYLGLUCOSAMINE--N-ACETYLMURAMYL-(PENTAPEPTIDE) PYROPHOSPHORYL-UNDECAPRENOL N-ACETYLGLUCOSAMINE TRANSFERASE 1"/>
    <property type="match status" value="1"/>
</dbReference>
<keyword evidence="9 10" id="KW-0961">Cell wall biogenesis/degradation</keyword>
<comment type="function">
    <text evidence="10">Cell wall formation. Catalyzes the transfer of a GlcNAc subunit on undecaprenyl-pyrophosphoryl-MurNAc-pentapeptide (lipid intermediate I) to form undecaprenyl-pyrophosphoryl-MurNAc-(pentapeptide)GlcNAc (lipid intermediate II).</text>
</comment>
<protein>
    <recommendedName>
        <fullName evidence="10">UDP-N-acetylglucosamine--N-acetylmuramyl-(pentapeptide) pyrophosphoryl-undecaprenol N-acetylglucosamine transferase</fullName>
        <ecNumber evidence="10">2.4.1.227</ecNumber>
    </recommendedName>
    <alternativeName>
        <fullName evidence="10">Undecaprenyl-PP-MurNAc-pentapeptide-UDPGlcNAc GlcNAc transferase</fullName>
    </alternativeName>
</protein>
<dbReference type="GO" id="GO:0016757">
    <property type="term" value="F:glycosyltransferase activity"/>
    <property type="evidence" value="ECO:0007669"/>
    <property type="project" value="UniProtKB-KW"/>
</dbReference>